<dbReference type="InterPro" id="IPR051446">
    <property type="entry name" value="HTH_trans_reg/aminotransferase"/>
</dbReference>
<evidence type="ECO:0000313" key="9">
    <source>
        <dbReference type="Proteomes" id="UP001580346"/>
    </source>
</evidence>
<dbReference type="InterPro" id="IPR015421">
    <property type="entry name" value="PyrdxlP-dep_Trfase_major"/>
</dbReference>
<comment type="cofactor">
    <cofactor evidence="1">
        <name>pyridoxal 5'-phosphate</name>
        <dbReference type="ChEBI" id="CHEBI:597326"/>
    </cofactor>
</comment>
<dbReference type="EMBL" id="JBHHMI010000003">
    <property type="protein sequence ID" value="MFB5266096.1"/>
    <property type="molecule type" value="Genomic_DNA"/>
</dbReference>
<dbReference type="InterPro" id="IPR000524">
    <property type="entry name" value="Tscrpt_reg_HTH_GntR"/>
</dbReference>
<evidence type="ECO:0000259" key="7">
    <source>
        <dbReference type="PROSITE" id="PS50949"/>
    </source>
</evidence>
<reference evidence="8 9" key="1">
    <citation type="submission" date="2024-09" db="EMBL/GenBank/DDBJ databases">
        <title>Paenibacillus zeirhizospherea sp. nov., isolated from surface of the maize (Zea mays) roots in a horticulture field, Hungary.</title>
        <authorList>
            <person name="Marton D."/>
            <person name="Farkas M."/>
            <person name="Bedics A."/>
            <person name="Toth E."/>
            <person name="Tancsics A."/>
            <person name="Boka K."/>
            <person name="Maroti G."/>
            <person name="Kriszt B."/>
            <person name="Cserhati M."/>
        </authorList>
    </citation>
    <scope>NUCLEOTIDE SEQUENCE [LARGE SCALE GENOMIC DNA]</scope>
    <source>
        <strain evidence="8 9">KCTC 33519</strain>
    </source>
</reference>
<keyword evidence="5" id="KW-0238">DNA-binding</keyword>
<accession>A0ABV5ASD7</accession>
<dbReference type="Pfam" id="PF00155">
    <property type="entry name" value="Aminotran_1_2"/>
    <property type="match status" value="1"/>
</dbReference>
<dbReference type="PROSITE" id="PS50949">
    <property type="entry name" value="HTH_GNTR"/>
    <property type="match status" value="1"/>
</dbReference>
<dbReference type="PANTHER" id="PTHR46577">
    <property type="entry name" value="HTH-TYPE TRANSCRIPTIONAL REGULATORY PROTEIN GABR"/>
    <property type="match status" value="1"/>
</dbReference>
<evidence type="ECO:0000256" key="1">
    <source>
        <dbReference type="ARBA" id="ARBA00001933"/>
    </source>
</evidence>
<evidence type="ECO:0000256" key="3">
    <source>
        <dbReference type="ARBA" id="ARBA00022576"/>
    </source>
</evidence>
<keyword evidence="3 8" id="KW-0808">Transferase</keyword>
<evidence type="ECO:0000256" key="4">
    <source>
        <dbReference type="ARBA" id="ARBA00023015"/>
    </source>
</evidence>
<dbReference type="SUPFAM" id="SSF46785">
    <property type="entry name" value="Winged helix' DNA-binding domain"/>
    <property type="match status" value="1"/>
</dbReference>
<comment type="similarity">
    <text evidence="2">In the C-terminal section; belongs to the class-I pyridoxal-phosphate-dependent aminotransferase family.</text>
</comment>
<dbReference type="Gene3D" id="3.40.640.10">
    <property type="entry name" value="Type I PLP-dependent aspartate aminotransferase-like (Major domain)"/>
    <property type="match status" value="1"/>
</dbReference>
<dbReference type="RefSeq" id="WP_375353662.1">
    <property type="nucleotide sequence ID" value="NZ_JBHHMI010000003.1"/>
</dbReference>
<sequence>MFGFTPAPGAGSITKQLYDYLRNQIENGLLAPGLQLPPTRRAAQELGIARNIVIEVYERLTAEGYLCTQTGSGTFIAEDVQNEPVRLTAQEAAAATAAIQAPVIHEIDFDPGAPDLRHFPRRLWSKYVRETMNYEMDNIFDYGDCRGNNTLREAIARYVYRAKGIRCSPDDILITSGTSNSLLLLASSFSGQFQTVYIEDPTIGFTGDIFGRLNYDIHPVSVDREGMKVNHIPYAAPGGFIVLTPSHQFPTGSVLSLQRRQEAVELAEKAGHYIVEDDYDSEFRHKGTPVPPLQTLSPSRVIYAGTFSKTLSPALRIGFLIMPPAIMNQVLQTKYDMNLASSGLTQSALARFMNDGHFDRHIHKMKALYRKKRIFLEKKVRHLFKDEARILGDEAGMHVQLAFPPEGYGDVDWSEMGTQGVRIDTFEDYTRWKGTHPGRLILGYGNLTIEEIDEGLRRLHQFTKSVKLSKRG</sequence>
<protein>
    <submittedName>
        <fullName evidence="8">PLP-dependent aminotransferase family protein</fullName>
    </submittedName>
</protein>
<name>A0ABV5ASD7_9BACL</name>
<dbReference type="CDD" id="cd00609">
    <property type="entry name" value="AAT_like"/>
    <property type="match status" value="1"/>
</dbReference>
<dbReference type="PANTHER" id="PTHR46577:SF1">
    <property type="entry name" value="HTH-TYPE TRANSCRIPTIONAL REGULATORY PROTEIN GABR"/>
    <property type="match status" value="1"/>
</dbReference>
<keyword evidence="9" id="KW-1185">Reference proteome</keyword>
<evidence type="ECO:0000256" key="2">
    <source>
        <dbReference type="ARBA" id="ARBA00005384"/>
    </source>
</evidence>
<dbReference type="GO" id="GO:0008483">
    <property type="term" value="F:transaminase activity"/>
    <property type="evidence" value="ECO:0007669"/>
    <property type="project" value="UniProtKB-KW"/>
</dbReference>
<dbReference type="InterPro" id="IPR015424">
    <property type="entry name" value="PyrdxlP-dep_Trfase"/>
</dbReference>
<dbReference type="InterPro" id="IPR004839">
    <property type="entry name" value="Aminotransferase_I/II_large"/>
</dbReference>
<feature type="domain" description="HTH gntR-type" evidence="7">
    <location>
        <begin position="11"/>
        <end position="79"/>
    </location>
</feature>
<dbReference type="CDD" id="cd07377">
    <property type="entry name" value="WHTH_GntR"/>
    <property type="match status" value="1"/>
</dbReference>
<keyword evidence="4" id="KW-0805">Transcription regulation</keyword>
<evidence type="ECO:0000256" key="5">
    <source>
        <dbReference type="ARBA" id="ARBA00023125"/>
    </source>
</evidence>
<dbReference type="SUPFAM" id="SSF53383">
    <property type="entry name" value="PLP-dependent transferases"/>
    <property type="match status" value="1"/>
</dbReference>
<keyword evidence="6" id="KW-0804">Transcription</keyword>
<gene>
    <name evidence="8" type="ORF">ACE41H_04760</name>
</gene>
<evidence type="ECO:0000256" key="6">
    <source>
        <dbReference type="ARBA" id="ARBA00023163"/>
    </source>
</evidence>
<dbReference type="Proteomes" id="UP001580346">
    <property type="component" value="Unassembled WGS sequence"/>
</dbReference>
<evidence type="ECO:0000313" key="8">
    <source>
        <dbReference type="EMBL" id="MFB5266096.1"/>
    </source>
</evidence>
<proteinExistence type="inferred from homology"/>
<comment type="caution">
    <text evidence="8">The sequence shown here is derived from an EMBL/GenBank/DDBJ whole genome shotgun (WGS) entry which is preliminary data.</text>
</comment>
<dbReference type="SMART" id="SM00345">
    <property type="entry name" value="HTH_GNTR"/>
    <property type="match status" value="1"/>
</dbReference>
<keyword evidence="3 8" id="KW-0032">Aminotransferase</keyword>
<dbReference type="Pfam" id="PF00392">
    <property type="entry name" value="GntR"/>
    <property type="match status" value="1"/>
</dbReference>
<organism evidence="8 9">
    <name type="scientific">Paenibacillus enshidis</name>
    <dbReference type="NCBI Taxonomy" id="1458439"/>
    <lineage>
        <taxon>Bacteria</taxon>
        <taxon>Bacillati</taxon>
        <taxon>Bacillota</taxon>
        <taxon>Bacilli</taxon>
        <taxon>Bacillales</taxon>
        <taxon>Paenibacillaceae</taxon>
        <taxon>Paenibacillus</taxon>
    </lineage>
</organism>
<dbReference type="InterPro" id="IPR036390">
    <property type="entry name" value="WH_DNA-bd_sf"/>
</dbReference>